<reference evidence="3 4" key="1">
    <citation type="submission" date="2024-02" db="EMBL/GenBank/DDBJ databases">
        <authorList>
            <person name="Chen Y."/>
            <person name="Shah S."/>
            <person name="Dougan E. K."/>
            <person name="Thang M."/>
            <person name="Chan C."/>
        </authorList>
    </citation>
    <scope>NUCLEOTIDE SEQUENCE [LARGE SCALE GENOMIC DNA]</scope>
</reference>
<feature type="transmembrane region" description="Helical" evidence="2">
    <location>
        <begin position="12"/>
        <end position="31"/>
    </location>
</feature>
<protein>
    <submittedName>
        <fullName evidence="3">Uncharacterized protein</fullName>
    </submittedName>
</protein>
<keyword evidence="4" id="KW-1185">Reference proteome</keyword>
<gene>
    <name evidence="3" type="ORF">CCMP2556_LOCUS41457</name>
</gene>
<accession>A0ABP0QBK9</accession>
<comment type="caution">
    <text evidence="3">The sequence shown here is derived from an EMBL/GenBank/DDBJ whole genome shotgun (WGS) entry which is preliminary data.</text>
</comment>
<keyword evidence="2" id="KW-1133">Transmembrane helix</keyword>
<dbReference type="EMBL" id="CAXAMN010024295">
    <property type="protein sequence ID" value="CAK9085374.1"/>
    <property type="molecule type" value="Genomic_DNA"/>
</dbReference>
<keyword evidence="2" id="KW-0812">Transmembrane</keyword>
<sequence>MASSGVAYDSGLLMLASVLVILAVNAAWKLWVKRRAPSTRQVQLQREPWLARFDTPAPQLLRRRRPTEGPQPKAAHRSSEPVAVPEDLPEIPGTAMGLDLPQLGAEEPPPEAAGGMSEDVVVLGALQGADEAQDVEEAEQVLR</sequence>
<name>A0ABP0QBK9_9DINO</name>
<feature type="region of interest" description="Disordered" evidence="1">
    <location>
        <begin position="55"/>
        <end position="115"/>
    </location>
</feature>
<keyword evidence="2" id="KW-0472">Membrane</keyword>
<proteinExistence type="predicted"/>
<evidence type="ECO:0000313" key="4">
    <source>
        <dbReference type="Proteomes" id="UP001642484"/>
    </source>
</evidence>
<evidence type="ECO:0000256" key="2">
    <source>
        <dbReference type="SAM" id="Phobius"/>
    </source>
</evidence>
<organism evidence="3 4">
    <name type="scientific">Durusdinium trenchii</name>
    <dbReference type="NCBI Taxonomy" id="1381693"/>
    <lineage>
        <taxon>Eukaryota</taxon>
        <taxon>Sar</taxon>
        <taxon>Alveolata</taxon>
        <taxon>Dinophyceae</taxon>
        <taxon>Suessiales</taxon>
        <taxon>Symbiodiniaceae</taxon>
        <taxon>Durusdinium</taxon>
    </lineage>
</organism>
<evidence type="ECO:0000313" key="3">
    <source>
        <dbReference type="EMBL" id="CAK9085374.1"/>
    </source>
</evidence>
<evidence type="ECO:0000256" key="1">
    <source>
        <dbReference type="SAM" id="MobiDB-lite"/>
    </source>
</evidence>
<dbReference type="Proteomes" id="UP001642484">
    <property type="component" value="Unassembled WGS sequence"/>
</dbReference>